<dbReference type="PANTHER" id="PTHR31272">
    <property type="entry name" value="CYTOCHROME C-TYPE BIOGENESIS PROTEIN HI_1454-RELATED"/>
    <property type="match status" value="1"/>
</dbReference>
<name>A0A0G1EJ26_9BACT</name>
<dbReference type="InterPro" id="IPR003834">
    <property type="entry name" value="Cyt_c_assmbl_TM_dom"/>
</dbReference>
<sequence length="228" mass="25019">MAALFAPCCVTILFPLYLGTIFKQTSRVLLMTAIFGLGIAIVLLPISLGVSFLAEFFHNYHQEFYVFGGIMLLLVGLALVFKIKMPMPRFKQPQISQDGKIGLSSAFGLGIFSGIASACCAPVLAGSLTLAIISGTFLKAFVVSMFYVLGMVAPLFIMAFFWKKLKLSDLKIFGGGRLKIIAGAIFVLVGIMIFYLGITGNEWWAPQWQTGLADWLKDFSQNMVNIFK</sequence>
<dbReference type="Proteomes" id="UP000034810">
    <property type="component" value="Unassembled WGS sequence"/>
</dbReference>
<evidence type="ECO:0000256" key="5">
    <source>
        <dbReference type="ARBA" id="ARBA00023136"/>
    </source>
</evidence>
<gene>
    <name evidence="8" type="ORF">UV58_C0002G0041</name>
</gene>
<feature type="transmembrane region" description="Helical" evidence="6">
    <location>
        <begin position="28"/>
        <end position="52"/>
    </location>
</feature>
<dbReference type="PATRIC" id="fig|1619011.3.peg.88"/>
<feature type="transmembrane region" description="Helical" evidence="6">
    <location>
        <begin position="180"/>
        <end position="198"/>
    </location>
</feature>
<reference evidence="8 9" key="1">
    <citation type="journal article" date="2015" name="Nature">
        <title>rRNA introns, odd ribosomes, and small enigmatic genomes across a large radiation of phyla.</title>
        <authorList>
            <person name="Brown C.T."/>
            <person name="Hug L.A."/>
            <person name="Thomas B.C."/>
            <person name="Sharon I."/>
            <person name="Castelle C.J."/>
            <person name="Singh A."/>
            <person name="Wilkins M.J."/>
            <person name="Williams K.H."/>
            <person name="Banfield J.F."/>
        </authorList>
    </citation>
    <scope>NUCLEOTIDE SEQUENCE [LARGE SCALE GENOMIC DNA]</scope>
</reference>
<evidence type="ECO:0000313" key="8">
    <source>
        <dbReference type="EMBL" id="KKS83031.1"/>
    </source>
</evidence>
<dbReference type="GO" id="GO:0016020">
    <property type="term" value="C:membrane"/>
    <property type="evidence" value="ECO:0007669"/>
    <property type="project" value="UniProtKB-SubCell"/>
</dbReference>
<organism evidence="8 9">
    <name type="scientific">Candidatus Wolfebacteria bacterium GW2011_GWC1_43_10</name>
    <dbReference type="NCBI Taxonomy" id="1619011"/>
    <lineage>
        <taxon>Bacteria</taxon>
        <taxon>Candidatus Wolfeibacteriota</taxon>
    </lineage>
</organism>
<dbReference type="EMBL" id="LCFA01000002">
    <property type="protein sequence ID" value="KKS83031.1"/>
    <property type="molecule type" value="Genomic_DNA"/>
</dbReference>
<dbReference type="InterPro" id="IPR051790">
    <property type="entry name" value="Cytochrome_c-biogenesis_DsbD"/>
</dbReference>
<keyword evidence="3 6" id="KW-0812">Transmembrane</keyword>
<evidence type="ECO:0000256" key="4">
    <source>
        <dbReference type="ARBA" id="ARBA00022989"/>
    </source>
</evidence>
<comment type="subcellular location">
    <subcellularLocation>
        <location evidence="1">Membrane</location>
        <topology evidence="1">Multi-pass membrane protein</topology>
    </subcellularLocation>
</comment>
<dbReference type="Pfam" id="PF02683">
    <property type="entry name" value="DsbD_TM"/>
    <property type="match status" value="1"/>
</dbReference>
<feature type="transmembrane region" description="Helical" evidence="6">
    <location>
        <begin position="64"/>
        <end position="81"/>
    </location>
</feature>
<comment type="similarity">
    <text evidence="2">Belongs to the DsbD family.</text>
</comment>
<comment type="caution">
    <text evidence="8">The sequence shown here is derived from an EMBL/GenBank/DDBJ whole genome shotgun (WGS) entry which is preliminary data.</text>
</comment>
<protein>
    <submittedName>
        <fullName evidence="8">Cytochrome c biogenesis protein transmembrane region</fullName>
    </submittedName>
</protein>
<keyword evidence="5 6" id="KW-0472">Membrane</keyword>
<evidence type="ECO:0000256" key="3">
    <source>
        <dbReference type="ARBA" id="ARBA00022692"/>
    </source>
</evidence>
<dbReference type="PANTHER" id="PTHR31272:SF9">
    <property type="entry name" value="BLL1027 PROTEIN"/>
    <property type="match status" value="1"/>
</dbReference>
<proteinExistence type="inferred from homology"/>
<keyword evidence="4 6" id="KW-1133">Transmembrane helix</keyword>
<evidence type="ECO:0000256" key="1">
    <source>
        <dbReference type="ARBA" id="ARBA00004141"/>
    </source>
</evidence>
<feature type="transmembrane region" description="Helical" evidence="6">
    <location>
        <begin position="137"/>
        <end position="160"/>
    </location>
</feature>
<evidence type="ECO:0000256" key="2">
    <source>
        <dbReference type="ARBA" id="ARBA00006143"/>
    </source>
</evidence>
<dbReference type="GO" id="GO:0017004">
    <property type="term" value="P:cytochrome complex assembly"/>
    <property type="evidence" value="ECO:0007669"/>
    <property type="project" value="InterPro"/>
</dbReference>
<feature type="domain" description="Cytochrome C biogenesis protein transmembrane" evidence="7">
    <location>
        <begin position="4"/>
        <end position="164"/>
    </location>
</feature>
<dbReference type="AlphaFoldDB" id="A0A0G1EJ26"/>
<feature type="transmembrane region" description="Helical" evidence="6">
    <location>
        <begin position="101"/>
        <end position="125"/>
    </location>
</feature>
<evidence type="ECO:0000313" key="9">
    <source>
        <dbReference type="Proteomes" id="UP000034810"/>
    </source>
</evidence>
<evidence type="ECO:0000259" key="7">
    <source>
        <dbReference type="Pfam" id="PF02683"/>
    </source>
</evidence>
<evidence type="ECO:0000256" key="6">
    <source>
        <dbReference type="SAM" id="Phobius"/>
    </source>
</evidence>
<accession>A0A0G1EJ26</accession>